<evidence type="ECO:0000259" key="6">
    <source>
        <dbReference type="PROSITE" id="PS51352"/>
    </source>
</evidence>
<comment type="caution">
    <text evidence="7">The sequence shown here is derived from an EMBL/GenBank/DDBJ whole genome shotgun (WGS) entry which is preliminary data.</text>
</comment>
<dbReference type="SUPFAM" id="SSF52833">
    <property type="entry name" value="Thioredoxin-like"/>
    <property type="match status" value="1"/>
</dbReference>
<evidence type="ECO:0000256" key="1">
    <source>
        <dbReference type="ARBA" id="ARBA00004196"/>
    </source>
</evidence>
<dbReference type="CDD" id="cd02966">
    <property type="entry name" value="TlpA_like_family"/>
    <property type="match status" value="1"/>
</dbReference>
<organism evidence="7 8">
    <name type="scientific">Paludisphaera mucosa</name>
    <dbReference type="NCBI Taxonomy" id="3030827"/>
    <lineage>
        <taxon>Bacteria</taxon>
        <taxon>Pseudomonadati</taxon>
        <taxon>Planctomycetota</taxon>
        <taxon>Planctomycetia</taxon>
        <taxon>Isosphaerales</taxon>
        <taxon>Isosphaeraceae</taxon>
        <taxon>Paludisphaera</taxon>
    </lineage>
</organism>
<dbReference type="Proteomes" id="UP001216907">
    <property type="component" value="Unassembled WGS sequence"/>
</dbReference>
<dbReference type="PROSITE" id="PS51352">
    <property type="entry name" value="THIOREDOXIN_2"/>
    <property type="match status" value="1"/>
</dbReference>
<keyword evidence="4" id="KW-0676">Redox-active center</keyword>
<sequence>MKPSLASTMRVVVAMFVVMVASPAVVRAEDRPADAILKDLDAIAKPTFDREKAKDRAAVLEYSTALRKFASDRSRLILELFQGHPDHPRLASLMLERWRSPYLMIENKPEDLMKEADHVLAGGADGDLKAGAMYLKVVASMGLHRGDPKAVEPLVEDFLRTAPTDPRGPTLLYAIARTMGDASHKRVIEDRILKDFPTSNSAGSIRGLRKQQEAVGKPFELKFADAVTGSDVSIAGLKGKVVVLDFWATWCGPCVAELPRMKELYAKYHEKGVEFIGVSLDRSEADGGLKALKEFVAKNEISWPQYYQGNYWQSEFSSSWGIHSIPSLFVVDKEGKLASVEARGKLDELIPQLLAKGDAPTH</sequence>
<gene>
    <name evidence="7" type="ORF">PZE19_05110</name>
</gene>
<dbReference type="Gene3D" id="3.40.30.10">
    <property type="entry name" value="Glutaredoxin"/>
    <property type="match status" value="1"/>
</dbReference>
<evidence type="ECO:0000256" key="2">
    <source>
        <dbReference type="ARBA" id="ARBA00022748"/>
    </source>
</evidence>
<keyword evidence="5" id="KW-0732">Signal</keyword>
<protein>
    <submittedName>
        <fullName evidence="7">TlpA disulfide reductase family protein</fullName>
    </submittedName>
</protein>
<evidence type="ECO:0000313" key="7">
    <source>
        <dbReference type="EMBL" id="MDG3003138.1"/>
    </source>
</evidence>
<reference evidence="7 8" key="1">
    <citation type="submission" date="2023-03" db="EMBL/GenBank/DDBJ databases">
        <title>Paludisphaera mucosa sp. nov. a novel planctomycete from northern fen.</title>
        <authorList>
            <person name="Ivanova A."/>
        </authorList>
    </citation>
    <scope>NUCLEOTIDE SEQUENCE [LARGE SCALE GENOMIC DNA]</scope>
    <source>
        <strain evidence="7 8">Pla2</strain>
    </source>
</reference>
<keyword evidence="2" id="KW-0201">Cytochrome c-type biogenesis</keyword>
<comment type="subcellular location">
    <subcellularLocation>
        <location evidence="1">Cell envelope</location>
    </subcellularLocation>
</comment>
<dbReference type="PANTHER" id="PTHR42852:SF6">
    <property type="entry name" value="THIOL:DISULFIDE INTERCHANGE PROTEIN DSBE"/>
    <property type="match status" value="1"/>
</dbReference>
<accession>A0ABT6F6B4</accession>
<dbReference type="RefSeq" id="WP_277859494.1">
    <property type="nucleotide sequence ID" value="NZ_JARRAG010000001.1"/>
</dbReference>
<evidence type="ECO:0000313" key="8">
    <source>
        <dbReference type="Proteomes" id="UP001216907"/>
    </source>
</evidence>
<dbReference type="InterPro" id="IPR036249">
    <property type="entry name" value="Thioredoxin-like_sf"/>
</dbReference>
<dbReference type="InterPro" id="IPR017937">
    <property type="entry name" value="Thioredoxin_CS"/>
</dbReference>
<dbReference type="InterPro" id="IPR013766">
    <property type="entry name" value="Thioredoxin_domain"/>
</dbReference>
<dbReference type="PANTHER" id="PTHR42852">
    <property type="entry name" value="THIOL:DISULFIDE INTERCHANGE PROTEIN DSBE"/>
    <property type="match status" value="1"/>
</dbReference>
<proteinExistence type="predicted"/>
<keyword evidence="8" id="KW-1185">Reference proteome</keyword>
<dbReference type="PROSITE" id="PS00194">
    <property type="entry name" value="THIOREDOXIN_1"/>
    <property type="match status" value="1"/>
</dbReference>
<dbReference type="InterPro" id="IPR013740">
    <property type="entry name" value="Redoxin"/>
</dbReference>
<dbReference type="EMBL" id="JARRAG010000001">
    <property type="protein sequence ID" value="MDG3003138.1"/>
    <property type="molecule type" value="Genomic_DNA"/>
</dbReference>
<dbReference type="InterPro" id="IPR050553">
    <property type="entry name" value="Thioredoxin_ResA/DsbE_sf"/>
</dbReference>
<evidence type="ECO:0000256" key="4">
    <source>
        <dbReference type="ARBA" id="ARBA00023284"/>
    </source>
</evidence>
<evidence type="ECO:0000256" key="3">
    <source>
        <dbReference type="ARBA" id="ARBA00023157"/>
    </source>
</evidence>
<feature type="domain" description="Thioredoxin" evidence="6">
    <location>
        <begin position="187"/>
        <end position="359"/>
    </location>
</feature>
<feature type="chain" id="PRO_5047137845" evidence="5">
    <location>
        <begin position="29"/>
        <end position="362"/>
    </location>
</feature>
<dbReference type="Pfam" id="PF08534">
    <property type="entry name" value="Redoxin"/>
    <property type="match status" value="1"/>
</dbReference>
<feature type="signal peptide" evidence="5">
    <location>
        <begin position="1"/>
        <end position="28"/>
    </location>
</feature>
<name>A0ABT6F6B4_9BACT</name>
<keyword evidence="3" id="KW-1015">Disulfide bond</keyword>
<evidence type="ECO:0000256" key="5">
    <source>
        <dbReference type="SAM" id="SignalP"/>
    </source>
</evidence>